<sequence length="241" mass="25359">MRLSFVLHLAAALGAAAAPLTTTTTTTTTTRLLHPRWTGTTRRTSQVTVVNHTKSAITCVSLAHKYSSVYKDGKEWARIDPGAAAQDWMKVSYNTGPFTTGRDWWLLTFYDDRGTTLYATAPNNFRAVVDALESVAGTLVLAASGAAAGAGVAFAGLTGVGGFLAPLAAIGIAKLTSDRLLSAEPTDGLKQHTLRVEDEGRLTAVIVNEDYTVTFRSASGDVSETVTAAVAVAKGKRTGRP</sequence>
<organism evidence="3 4">
    <name type="scientific">Ophiocordyceps polyrhachis-furcata BCC 54312</name>
    <dbReference type="NCBI Taxonomy" id="1330021"/>
    <lineage>
        <taxon>Eukaryota</taxon>
        <taxon>Fungi</taxon>
        <taxon>Dikarya</taxon>
        <taxon>Ascomycota</taxon>
        <taxon>Pezizomycotina</taxon>
        <taxon>Sordariomycetes</taxon>
        <taxon>Hypocreomycetidae</taxon>
        <taxon>Hypocreales</taxon>
        <taxon>Ophiocordycipitaceae</taxon>
        <taxon>Ophiocordyceps</taxon>
    </lineage>
</organism>
<keyword evidence="4" id="KW-1185">Reference proteome</keyword>
<feature type="domain" description="Up-regulated in Daf-2" evidence="2">
    <location>
        <begin position="41"/>
        <end position="226"/>
    </location>
</feature>
<evidence type="ECO:0000259" key="2">
    <source>
        <dbReference type="Pfam" id="PF18457"/>
    </source>
</evidence>
<dbReference type="AlphaFoldDB" id="A0A367LF50"/>
<feature type="signal peptide" evidence="1">
    <location>
        <begin position="1"/>
        <end position="17"/>
    </location>
</feature>
<dbReference type="PANTHER" id="PTHR31557:SF0">
    <property type="entry name" value="5C820-RELATED"/>
    <property type="match status" value="1"/>
</dbReference>
<comment type="caution">
    <text evidence="3">The sequence shown here is derived from an EMBL/GenBank/DDBJ whole genome shotgun (WGS) entry which is preliminary data.</text>
</comment>
<evidence type="ECO:0000256" key="1">
    <source>
        <dbReference type="SAM" id="SignalP"/>
    </source>
</evidence>
<accession>A0A367LF50</accession>
<dbReference type="OrthoDB" id="5785880at2759"/>
<dbReference type="Pfam" id="PF18457">
    <property type="entry name" value="PUD1_2"/>
    <property type="match status" value="1"/>
</dbReference>
<dbReference type="InterPro" id="IPR041157">
    <property type="entry name" value="PUD1/2"/>
</dbReference>
<dbReference type="EMBL" id="LKCN02000007">
    <property type="protein sequence ID" value="RCI13046.1"/>
    <property type="molecule type" value="Genomic_DNA"/>
</dbReference>
<dbReference type="Gene3D" id="2.60.40.3820">
    <property type="match status" value="2"/>
</dbReference>
<reference evidence="3 4" key="1">
    <citation type="journal article" date="2015" name="BMC Genomics">
        <title>Insights from the genome of Ophiocordyceps polyrhachis-furcata to pathogenicity and host specificity in insect fungi.</title>
        <authorList>
            <person name="Wichadakul D."/>
            <person name="Kobmoo N."/>
            <person name="Ingsriswang S."/>
            <person name="Tangphatsornruang S."/>
            <person name="Chantasingh D."/>
            <person name="Luangsa-ard J.J."/>
            <person name="Eurwilaichitr L."/>
        </authorList>
    </citation>
    <scope>NUCLEOTIDE SEQUENCE [LARGE SCALE GENOMIC DNA]</scope>
    <source>
        <strain evidence="3 4">BCC 54312</strain>
    </source>
</reference>
<evidence type="ECO:0000313" key="3">
    <source>
        <dbReference type="EMBL" id="RCI13046.1"/>
    </source>
</evidence>
<feature type="chain" id="PRO_5016867154" description="Up-regulated in Daf-2 domain-containing protein" evidence="1">
    <location>
        <begin position="18"/>
        <end position="241"/>
    </location>
</feature>
<dbReference type="Proteomes" id="UP000253664">
    <property type="component" value="Unassembled WGS sequence"/>
</dbReference>
<proteinExistence type="predicted"/>
<evidence type="ECO:0000313" key="4">
    <source>
        <dbReference type="Proteomes" id="UP000253664"/>
    </source>
</evidence>
<keyword evidence="1" id="KW-0732">Signal</keyword>
<dbReference type="PANTHER" id="PTHR31557">
    <property type="entry name" value="5C820-RELATED-RELATED"/>
    <property type="match status" value="1"/>
</dbReference>
<name>A0A367LF50_9HYPO</name>
<gene>
    <name evidence="3" type="ORF">L249_0076</name>
</gene>
<protein>
    <recommendedName>
        <fullName evidence="2">Up-regulated in Daf-2 domain-containing protein</fullName>
    </recommendedName>
</protein>